<keyword evidence="2" id="KW-1185">Reference proteome</keyword>
<evidence type="ECO:0000313" key="1">
    <source>
        <dbReference type="EMBL" id="ABL70068.1"/>
    </source>
</evidence>
<gene>
    <name evidence="1" type="ordered locus">Pden_1976</name>
</gene>
<name>A1B3H4_PARDP</name>
<dbReference type="RefSeq" id="WP_011748265.1">
    <property type="nucleotide sequence ID" value="NC_008686.1"/>
</dbReference>
<dbReference type="KEGG" id="pde:Pden_1976"/>
<dbReference type="Gene3D" id="3.40.5.80">
    <property type="match status" value="1"/>
</dbReference>
<reference evidence="2" key="1">
    <citation type="submission" date="2006-12" db="EMBL/GenBank/DDBJ databases">
        <title>Complete sequence of chromosome 1 of Paracoccus denitrificans PD1222.</title>
        <authorList>
            <person name="Copeland A."/>
            <person name="Lucas S."/>
            <person name="Lapidus A."/>
            <person name="Barry K."/>
            <person name="Detter J.C."/>
            <person name="Glavina del Rio T."/>
            <person name="Hammon N."/>
            <person name="Israni S."/>
            <person name="Dalin E."/>
            <person name="Tice H."/>
            <person name="Pitluck S."/>
            <person name="Munk A.C."/>
            <person name="Brettin T."/>
            <person name="Bruce D."/>
            <person name="Han C."/>
            <person name="Tapia R."/>
            <person name="Gilna P."/>
            <person name="Schmutz J."/>
            <person name="Larimer F."/>
            <person name="Land M."/>
            <person name="Hauser L."/>
            <person name="Kyrpides N."/>
            <person name="Lykidis A."/>
            <person name="Spiro S."/>
            <person name="Richardson D.J."/>
            <person name="Moir J.W.B."/>
            <person name="Ferguson S.J."/>
            <person name="van Spanning R.J.M."/>
            <person name="Richardson P."/>
        </authorList>
    </citation>
    <scope>NUCLEOTIDE SEQUENCE [LARGE SCALE GENOMIC DNA]</scope>
    <source>
        <strain evidence="2">Pd 1222</strain>
    </source>
</reference>
<dbReference type="STRING" id="318586.Pden_1976"/>
<dbReference type="HOGENOM" id="CLU_2317660_0_0_5"/>
<dbReference type="Proteomes" id="UP000000361">
    <property type="component" value="Chromosome 1"/>
</dbReference>
<dbReference type="GeneID" id="93450379"/>
<protein>
    <submittedName>
        <fullName evidence="1">Uncharacterized protein</fullName>
    </submittedName>
</protein>
<evidence type="ECO:0000313" key="2">
    <source>
        <dbReference type="Proteomes" id="UP000000361"/>
    </source>
</evidence>
<dbReference type="SUPFAM" id="SSF160059">
    <property type="entry name" value="PriA/YqbF domain"/>
    <property type="match status" value="1"/>
</dbReference>
<sequence length="99" mass="10439">MAELLASGGATSLAATIAEAAESTAPIIPKGTDVVFFGLDLAVSEVGWIVTCHREDGRRRAGRRWPRGEAPVRGGELTAHDLALLQGDPQFTVRKAGQD</sequence>
<dbReference type="EnsemblBacteria" id="ABL70068">
    <property type="protein sequence ID" value="ABL70068"/>
    <property type="gene ID" value="Pden_1976"/>
</dbReference>
<dbReference type="AlphaFoldDB" id="A1B3H4"/>
<proteinExistence type="predicted"/>
<dbReference type="EMBL" id="CP000489">
    <property type="protein sequence ID" value="ABL70068.1"/>
    <property type="molecule type" value="Genomic_DNA"/>
</dbReference>
<accession>A1B3H4</accession>
<organism evidence="1 2">
    <name type="scientific">Paracoccus denitrificans (strain Pd 1222)</name>
    <dbReference type="NCBI Taxonomy" id="318586"/>
    <lineage>
        <taxon>Bacteria</taxon>
        <taxon>Pseudomonadati</taxon>
        <taxon>Pseudomonadota</taxon>
        <taxon>Alphaproteobacteria</taxon>
        <taxon>Rhodobacterales</taxon>
        <taxon>Paracoccaceae</taxon>
        <taxon>Paracoccus</taxon>
    </lineage>
</organism>